<dbReference type="STRING" id="1297569.MESS2_1030028"/>
<evidence type="ECO:0008006" key="8">
    <source>
        <dbReference type="Google" id="ProtNLM"/>
    </source>
</evidence>
<comment type="subcellular location">
    <subcellularLocation>
        <location evidence="1">Endomembrane system</location>
        <topology evidence="1">Multi-pass membrane protein</topology>
    </subcellularLocation>
</comment>
<feature type="transmembrane region" description="Helical" evidence="5">
    <location>
        <begin position="74"/>
        <end position="96"/>
    </location>
</feature>
<keyword evidence="7" id="KW-1185">Reference proteome</keyword>
<evidence type="ECO:0000313" key="7">
    <source>
        <dbReference type="Proteomes" id="UP000012062"/>
    </source>
</evidence>
<proteinExistence type="predicted"/>
<dbReference type="EMBL" id="CAUM01000006">
    <property type="protein sequence ID" value="CCV03171.1"/>
    <property type="molecule type" value="Genomic_DNA"/>
</dbReference>
<dbReference type="InterPro" id="IPR052527">
    <property type="entry name" value="Metal_cation-efflux_comp"/>
</dbReference>
<evidence type="ECO:0000256" key="3">
    <source>
        <dbReference type="ARBA" id="ARBA00022989"/>
    </source>
</evidence>
<evidence type="ECO:0000256" key="2">
    <source>
        <dbReference type="ARBA" id="ARBA00022692"/>
    </source>
</evidence>
<dbReference type="eggNOG" id="COG2020">
    <property type="taxonomic scope" value="Bacteria"/>
</dbReference>
<dbReference type="Gene3D" id="1.20.120.1630">
    <property type="match status" value="1"/>
</dbReference>
<feature type="transmembrane region" description="Helical" evidence="5">
    <location>
        <begin position="35"/>
        <end position="54"/>
    </location>
</feature>
<evidence type="ECO:0000313" key="6">
    <source>
        <dbReference type="EMBL" id="CCV03171.1"/>
    </source>
</evidence>
<dbReference type="Pfam" id="PF04191">
    <property type="entry name" value="PEMT"/>
    <property type="match status" value="1"/>
</dbReference>
<reference evidence="6 7" key="1">
    <citation type="submission" date="2013-02" db="EMBL/GenBank/DDBJ databases">
        <authorList>
            <person name="Genoscope - CEA"/>
        </authorList>
    </citation>
    <scope>NUCLEOTIDE SEQUENCE [LARGE SCALE GENOMIC DNA]</scope>
    <source>
        <strain evidence="6 7">STM 2683</strain>
    </source>
</reference>
<feature type="transmembrane region" description="Helical" evidence="5">
    <location>
        <begin position="108"/>
        <end position="128"/>
    </location>
</feature>
<sequence length="224" mass="24732">MNLAIRTLKSAIIGLLVLAAIIFVPAGTLAYWQGWAFLIVFTLSTNIIGIYLALRNPALLERRIKAGPGAETRAAQKVIITLAFAGAIALVIVSVLDYRFRWSHVPAWVSVLGNFLVALGLMIDLAVFRENSYAASTIEKMAGQTVISTGPYALVRHPMYVSVLILVIGVPLALGSYWGLLFMLLNVPILVLRILDEEKMLRAELDGYTDYTRTVRYRLVPGLW</sequence>
<evidence type="ECO:0000256" key="1">
    <source>
        <dbReference type="ARBA" id="ARBA00004127"/>
    </source>
</evidence>
<dbReference type="PANTHER" id="PTHR43847:SF1">
    <property type="entry name" value="BLL3993 PROTEIN"/>
    <property type="match status" value="1"/>
</dbReference>
<dbReference type="InterPro" id="IPR007318">
    <property type="entry name" value="Phopholipid_MeTrfase"/>
</dbReference>
<gene>
    <name evidence="6" type="ORF">MESS2_1030028</name>
</gene>
<keyword evidence="2 5" id="KW-0812">Transmembrane</keyword>
<keyword evidence="4 5" id="KW-0472">Membrane</keyword>
<dbReference type="GO" id="GO:0012505">
    <property type="term" value="C:endomembrane system"/>
    <property type="evidence" value="ECO:0007669"/>
    <property type="project" value="UniProtKB-SubCell"/>
</dbReference>
<organism evidence="6 7">
    <name type="scientific">Mesorhizobium metallidurans STM 2683</name>
    <dbReference type="NCBI Taxonomy" id="1297569"/>
    <lineage>
        <taxon>Bacteria</taxon>
        <taxon>Pseudomonadati</taxon>
        <taxon>Pseudomonadota</taxon>
        <taxon>Alphaproteobacteria</taxon>
        <taxon>Hyphomicrobiales</taxon>
        <taxon>Phyllobacteriaceae</taxon>
        <taxon>Mesorhizobium</taxon>
    </lineage>
</organism>
<dbReference type="AlphaFoldDB" id="M5ETX7"/>
<accession>M5ETX7</accession>
<evidence type="ECO:0000256" key="5">
    <source>
        <dbReference type="SAM" id="Phobius"/>
    </source>
</evidence>
<dbReference type="PANTHER" id="PTHR43847">
    <property type="entry name" value="BLL3993 PROTEIN"/>
    <property type="match status" value="1"/>
</dbReference>
<protein>
    <recommendedName>
        <fullName evidence="8">Isoprenylcysteine carboxyl methyltransferase</fullName>
    </recommendedName>
</protein>
<feature type="transmembrane region" description="Helical" evidence="5">
    <location>
        <begin position="12"/>
        <end position="29"/>
    </location>
</feature>
<dbReference type="Proteomes" id="UP000012062">
    <property type="component" value="Unassembled WGS sequence"/>
</dbReference>
<keyword evidence="3 5" id="KW-1133">Transmembrane helix</keyword>
<dbReference type="RefSeq" id="WP_008872166.1">
    <property type="nucleotide sequence ID" value="NZ_CAUM01000006.1"/>
</dbReference>
<evidence type="ECO:0000256" key="4">
    <source>
        <dbReference type="ARBA" id="ARBA00023136"/>
    </source>
</evidence>
<comment type="caution">
    <text evidence="6">The sequence shown here is derived from an EMBL/GenBank/DDBJ whole genome shotgun (WGS) entry which is preliminary data.</text>
</comment>
<name>M5ETX7_9HYPH</name>
<dbReference type="OrthoDB" id="7203053at2"/>